<dbReference type="PANTHER" id="PTHR10668">
    <property type="entry name" value="PHYTOENE DEHYDROGENASE"/>
    <property type="match status" value="1"/>
</dbReference>
<dbReference type="EMBL" id="DSXR01000127">
    <property type="protein sequence ID" value="HGS88427.1"/>
    <property type="molecule type" value="Genomic_DNA"/>
</dbReference>
<dbReference type="Gene3D" id="3.50.50.60">
    <property type="entry name" value="FAD/NAD(P)-binding domain"/>
    <property type="match status" value="1"/>
</dbReference>
<protein>
    <submittedName>
        <fullName evidence="1">NAD(P)/FAD-dependent oxidoreductase</fullName>
    </submittedName>
</protein>
<organism evidence="1">
    <name type="scientific">Bellilinea caldifistulae</name>
    <dbReference type="NCBI Taxonomy" id="360411"/>
    <lineage>
        <taxon>Bacteria</taxon>
        <taxon>Bacillati</taxon>
        <taxon>Chloroflexota</taxon>
        <taxon>Anaerolineae</taxon>
        <taxon>Anaerolineales</taxon>
        <taxon>Anaerolineaceae</taxon>
        <taxon>Bellilinea</taxon>
    </lineage>
</organism>
<proteinExistence type="predicted"/>
<comment type="caution">
    <text evidence="1">The sequence shown here is derived from an EMBL/GenBank/DDBJ whole genome shotgun (WGS) entry which is preliminary data.</text>
</comment>
<reference evidence="1" key="1">
    <citation type="journal article" date="2020" name="mSystems">
        <title>Genome- and Community-Level Interaction Insights into Carbon Utilization and Element Cycling Functions of Hydrothermarchaeota in Hydrothermal Sediment.</title>
        <authorList>
            <person name="Zhou Z."/>
            <person name="Liu Y."/>
            <person name="Xu W."/>
            <person name="Pan J."/>
            <person name="Luo Z.H."/>
            <person name="Li M."/>
        </authorList>
    </citation>
    <scope>NUCLEOTIDE SEQUENCE [LARGE SCALE GENOMIC DNA]</scope>
    <source>
        <strain evidence="1">SpSt-556</strain>
    </source>
</reference>
<dbReference type="AlphaFoldDB" id="A0A7C4Q3C9"/>
<dbReference type="PANTHER" id="PTHR10668:SF105">
    <property type="entry name" value="DEHYDROGENASE-RELATED"/>
    <property type="match status" value="1"/>
</dbReference>
<dbReference type="Pfam" id="PF13450">
    <property type="entry name" value="NAD_binding_8"/>
    <property type="match status" value="1"/>
</dbReference>
<dbReference type="PRINTS" id="PR00411">
    <property type="entry name" value="PNDRDTASEI"/>
</dbReference>
<accession>A0A7C4Q3C9</accession>
<sequence length="484" mass="52281">MTRFPPHKALDAVIVGSGPNGLAAAVHLAQNGLKVLVLEAAAEMGGGLRSAQLTLPGFIHDPCATVHAVAVNSPFLSTLPLSDYGLRWLYAPYSVAHPLDDGRAVTVSRSIEETAAELGSDAAAYHRLIFPLARSARQILTDFLGPLPLPPRHWGAALRFAPLALLPAERLAKLAFRTPPARALFGGMAAHAILPLHFAGTAAFGLVLHMLAHTSGFPLAEGGSAQLAHALSEHLRHLGGEIRTGWQVNALDELPPARLTLLDLTPREVLRISGGRLPDHYRRSLSRYRYGPGVFKVDWALDAPIPWKAETVRRALTVHLGGSLEEICQAERAVWQGKNPATPFVILVQPTLFDPRRAPTGKHIAWAYCHVPHASPHDYLTAIEDQIERFAPGFRQRILARHTFSALQMQAYNPNYVGGDINSGAQTLTQLFTRPVFSLNPYRTPLQGVFLCSASTPPGGGVHGMAGYHAARAALKEFAARTEG</sequence>
<dbReference type="SUPFAM" id="SSF51905">
    <property type="entry name" value="FAD/NAD(P)-binding domain"/>
    <property type="match status" value="1"/>
</dbReference>
<evidence type="ECO:0000313" key="1">
    <source>
        <dbReference type="EMBL" id="HGS88427.1"/>
    </source>
</evidence>
<dbReference type="InterPro" id="IPR036188">
    <property type="entry name" value="FAD/NAD-bd_sf"/>
</dbReference>
<name>A0A7C4Q3C9_9CHLR</name>
<gene>
    <name evidence="1" type="ORF">ENT17_12550</name>
</gene>